<feature type="signal peptide" evidence="10">
    <location>
        <begin position="1"/>
        <end position="25"/>
    </location>
</feature>
<evidence type="ECO:0000313" key="13">
    <source>
        <dbReference type="Proteomes" id="UP000294902"/>
    </source>
</evidence>
<evidence type="ECO:0000259" key="11">
    <source>
        <dbReference type="Pfam" id="PF12849"/>
    </source>
</evidence>
<protein>
    <submittedName>
        <fullName evidence="12">Phosphate ABC transporter substrate-binding protein (PhoT family)</fullName>
    </submittedName>
</protein>
<comment type="function">
    <text evidence="1">Part of the ABC transporter complex PstSACB involved in phosphate import.</text>
</comment>
<name>A0A4R3MN26_9FIRM</name>
<evidence type="ECO:0000256" key="3">
    <source>
        <dbReference type="ARBA" id="ARBA00008725"/>
    </source>
</evidence>
<comment type="subcellular location">
    <subcellularLocation>
        <location evidence="2">Cell membrane</location>
        <topology evidence="2">Lipid-anchor</topology>
    </subcellularLocation>
</comment>
<evidence type="ECO:0000256" key="6">
    <source>
        <dbReference type="ARBA" id="ARBA00022729"/>
    </source>
</evidence>
<dbReference type="CDD" id="cd13653">
    <property type="entry name" value="PBP2_phosphate_like_1"/>
    <property type="match status" value="1"/>
</dbReference>
<keyword evidence="7" id="KW-0564">Palmitate</keyword>
<evidence type="ECO:0000256" key="1">
    <source>
        <dbReference type="ARBA" id="ARBA00002841"/>
    </source>
</evidence>
<dbReference type="Pfam" id="PF12849">
    <property type="entry name" value="PBP_like_2"/>
    <property type="match status" value="1"/>
</dbReference>
<dbReference type="Proteomes" id="UP000294902">
    <property type="component" value="Unassembled WGS sequence"/>
</dbReference>
<evidence type="ECO:0000256" key="5">
    <source>
        <dbReference type="ARBA" id="ARBA00022592"/>
    </source>
</evidence>
<accession>A0A4R3MN26</accession>
<dbReference type="OrthoDB" id="9790048at2"/>
<dbReference type="GO" id="GO:0006817">
    <property type="term" value="P:phosphate ion transport"/>
    <property type="evidence" value="ECO:0007669"/>
    <property type="project" value="UniProtKB-KW"/>
</dbReference>
<reference evidence="12 13" key="1">
    <citation type="submission" date="2019-03" db="EMBL/GenBank/DDBJ databases">
        <title>Genomic Encyclopedia of Type Strains, Phase IV (KMG-IV): sequencing the most valuable type-strain genomes for metagenomic binning, comparative biology and taxonomic classification.</title>
        <authorList>
            <person name="Goeker M."/>
        </authorList>
    </citation>
    <scope>NUCLEOTIDE SEQUENCE [LARGE SCALE GENOMIC DNA]</scope>
    <source>
        <strain evidence="12 13">DSM 24629</strain>
    </source>
</reference>
<dbReference type="EMBL" id="SMAL01000003">
    <property type="protein sequence ID" value="TCT15693.1"/>
    <property type="molecule type" value="Genomic_DNA"/>
</dbReference>
<dbReference type="AlphaFoldDB" id="A0A4R3MN26"/>
<comment type="caution">
    <text evidence="12">The sequence shown here is derived from an EMBL/GenBank/DDBJ whole genome shotgun (WGS) entry which is preliminary data.</text>
</comment>
<gene>
    <name evidence="12" type="ORF">EDC18_103404</name>
</gene>
<feature type="domain" description="PBP" evidence="11">
    <location>
        <begin position="58"/>
        <end position="288"/>
    </location>
</feature>
<feature type="compositionally biased region" description="Low complexity" evidence="9">
    <location>
        <begin position="27"/>
        <end position="47"/>
    </location>
</feature>
<comment type="similarity">
    <text evidence="3">Belongs to the PstS family.</text>
</comment>
<dbReference type="GO" id="GO:0005886">
    <property type="term" value="C:plasma membrane"/>
    <property type="evidence" value="ECO:0007669"/>
    <property type="project" value="UniProtKB-SubCell"/>
</dbReference>
<organism evidence="12 13">
    <name type="scientific">Natranaerovirga pectinivora</name>
    <dbReference type="NCBI Taxonomy" id="682400"/>
    <lineage>
        <taxon>Bacteria</taxon>
        <taxon>Bacillati</taxon>
        <taxon>Bacillota</taxon>
        <taxon>Clostridia</taxon>
        <taxon>Lachnospirales</taxon>
        <taxon>Natranaerovirgaceae</taxon>
        <taxon>Natranaerovirga</taxon>
    </lineage>
</organism>
<feature type="chain" id="PRO_5038567694" evidence="10">
    <location>
        <begin position="26"/>
        <end position="303"/>
    </location>
</feature>
<evidence type="ECO:0000256" key="2">
    <source>
        <dbReference type="ARBA" id="ARBA00004193"/>
    </source>
</evidence>
<evidence type="ECO:0000256" key="8">
    <source>
        <dbReference type="ARBA" id="ARBA00023288"/>
    </source>
</evidence>
<dbReference type="InterPro" id="IPR050811">
    <property type="entry name" value="Phosphate_ABC_transporter"/>
</dbReference>
<keyword evidence="8" id="KW-0449">Lipoprotein</keyword>
<keyword evidence="5" id="KW-0813">Transport</keyword>
<comment type="subunit">
    <text evidence="4">The complex is composed of two ATP-binding proteins (PstB), two transmembrane proteins (PstC and PstA) and a solute-binding protein (PstS).</text>
</comment>
<dbReference type="RefSeq" id="WP_132251581.1">
    <property type="nucleotide sequence ID" value="NZ_SMAL01000003.1"/>
</dbReference>
<evidence type="ECO:0000256" key="4">
    <source>
        <dbReference type="ARBA" id="ARBA00011529"/>
    </source>
</evidence>
<feature type="region of interest" description="Disordered" evidence="9">
    <location>
        <begin position="27"/>
        <end position="71"/>
    </location>
</feature>
<dbReference type="InterPro" id="IPR024370">
    <property type="entry name" value="PBP_domain"/>
</dbReference>
<dbReference type="SUPFAM" id="SSF53850">
    <property type="entry name" value="Periplasmic binding protein-like II"/>
    <property type="match status" value="1"/>
</dbReference>
<dbReference type="PANTHER" id="PTHR30570:SF1">
    <property type="entry name" value="PHOSPHATE-BINDING PROTEIN PSTS"/>
    <property type="match status" value="1"/>
</dbReference>
<evidence type="ECO:0000256" key="7">
    <source>
        <dbReference type="ARBA" id="ARBA00023139"/>
    </source>
</evidence>
<proteinExistence type="inferred from homology"/>
<keyword evidence="5" id="KW-0592">Phosphate transport</keyword>
<evidence type="ECO:0000256" key="9">
    <source>
        <dbReference type="SAM" id="MobiDB-lite"/>
    </source>
</evidence>
<keyword evidence="13" id="KW-1185">Reference proteome</keyword>
<dbReference type="Gene3D" id="3.40.190.10">
    <property type="entry name" value="Periplasmic binding protein-like II"/>
    <property type="match status" value="2"/>
</dbReference>
<evidence type="ECO:0000256" key="10">
    <source>
        <dbReference type="SAM" id="SignalP"/>
    </source>
</evidence>
<evidence type="ECO:0000313" key="12">
    <source>
        <dbReference type="EMBL" id="TCT15693.1"/>
    </source>
</evidence>
<keyword evidence="6 10" id="KW-0732">Signal</keyword>
<sequence>MKKMKAVFSLILVIAMIGVFTGCSNNDDTNTTPSNQQQDNQQAQQPNNPQPNTPPANQGTNNLSGPVTISGSTSVEKVGVETAEEFMALNPNVVITYESIGSGGGITNGNERVTNIGATSRDLKSNEKEFGLVEKVIAYDGIAVITHPSNPVEGLTKEEVRKIYAGEITNWSEVGGKNESIMVVSREAGSGTRGAYEEIMNFELVSTATVAEGNGNVQSTVAGNPQAIGYVSFTYINDTIKPLNVDGYPPTVEDVLANRYTVARPFIYVYHEDNMNDAAKAYIEFVMGDGQKIVESLGGIPVN</sequence>
<dbReference type="PROSITE" id="PS51257">
    <property type="entry name" value="PROKAR_LIPOPROTEIN"/>
    <property type="match status" value="1"/>
</dbReference>
<dbReference type="PANTHER" id="PTHR30570">
    <property type="entry name" value="PERIPLASMIC PHOSPHATE BINDING COMPONENT OF PHOSPHATE ABC TRANSPORTER"/>
    <property type="match status" value="1"/>
</dbReference>